<evidence type="ECO:0000256" key="4">
    <source>
        <dbReference type="ARBA" id="ARBA00023136"/>
    </source>
</evidence>
<accession>A0A388SD13</accession>
<evidence type="ECO:0000256" key="1">
    <source>
        <dbReference type="ARBA" id="ARBA00004141"/>
    </source>
</evidence>
<reference evidence="7 8" key="1">
    <citation type="journal article" date="2018" name="Int. J. Syst. Evol. Microbiol.">
        <title>Mesosutterella multiformis gen. nov., sp. nov., a member of the family Sutterellaceae and Sutterella megalosphaeroides sp. nov., isolated from human faeces.</title>
        <authorList>
            <person name="Sakamoto M."/>
            <person name="Ikeyama N."/>
            <person name="Kunihiro T."/>
            <person name="Iino T."/>
            <person name="Yuki M."/>
            <person name="Ohkuma M."/>
        </authorList>
    </citation>
    <scope>NUCLEOTIDE SEQUENCE [LARGE SCALE GENOMIC DNA]</scope>
    <source>
        <strain evidence="7 8">4NBBH2</strain>
    </source>
</reference>
<evidence type="ECO:0000256" key="3">
    <source>
        <dbReference type="ARBA" id="ARBA00022989"/>
    </source>
</evidence>
<evidence type="ECO:0000313" key="7">
    <source>
        <dbReference type="EMBL" id="GBO94188.1"/>
    </source>
</evidence>
<feature type="transmembrane region" description="Helical" evidence="5">
    <location>
        <begin position="77"/>
        <end position="93"/>
    </location>
</feature>
<name>A0A388SD13_9BURK</name>
<feature type="domain" description="STAS" evidence="6">
    <location>
        <begin position="462"/>
        <end position="579"/>
    </location>
</feature>
<feature type="transmembrane region" description="Helical" evidence="5">
    <location>
        <begin position="202"/>
        <end position="223"/>
    </location>
</feature>
<dbReference type="CDD" id="cd07042">
    <property type="entry name" value="STAS_SulP_like_sulfate_transporter"/>
    <property type="match status" value="1"/>
</dbReference>
<accession>A0A401LMA5</accession>
<dbReference type="RefSeq" id="WP_116270430.1">
    <property type="nucleotide sequence ID" value="NZ_BGZJ01000001.1"/>
</dbReference>
<sequence length="604" mass="64626">MNKNRPDSSDPNPKSGIIGRILSSFESLSAIGAVPGPRTAAAFARLHRADFIAGLSVIGLLLPEAVAYAGIAGMPPASGLIALFCGLACYLLIGRSRFAIVSATSSSALVLAVGVATLSAVQADADPETLAAVLVMMTGFWFLLARLLGFGRASNFVAKPVLRGVTMGLSLTITLMQLPKLFTLTPDTMSPFGRLFHTVQALPTLSPAPLLFGAAALVILLFWRWPKQPASLWVIAVSVAATYVIPFPEYGIPLVGNIDLHRNALSLESLANADWIGAIQMSAALCLMVYAESYSSIHGAAARHGDSPDTNRDLIALGTANVVSGFFGGLAVGAGYSATSLNEESGAKSRLSAATALAVCVLAIIFLLPLVERIPEPILAAIVINAVSHGLSPKPLLPYFRWKRDRLLVISSFLAVAILGVLNGLLVSVVLSVVFILFNAAEPHVSELRHLPGSHSYVNRLIFSTATPVPGILILRLDQPMFFANAEPMMKKTKAMYEARRQAEKISILILSLEECADLDGTGIEALQMFARDLARSNCRLFICRLHRRAREALSHAVIPELPLTSLSFLSVDRAVKAAVEQNKTELELLTRYRKAAAFRTEND</sequence>
<keyword evidence="3 5" id="KW-1133">Transmembrane helix</keyword>
<dbReference type="InterPro" id="IPR001902">
    <property type="entry name" value="SLC26A/SulP_fam"/>
</dbReference>
<evidence type="ECO:0000259" key="6">
    <source>
        <dbReference type="PROSITE" id="PS50801"/>
    </source>
</evidence>
<dbReference type="Pfam" id="PF01740">
    <property type="entry name" value="STAS"/>
    <property type="match status" value="1"/>
</dbReference>
<dbReference type="InterPro" id="IPR011547">
    <property type="entry name" value="SLC26A/SulP_dom"/>
</dbReference>
<feature type="transmembrane region" description="Helical" evidence="5">
    <location>
        <begin position="230"/>
        <end position="247"/>
    </location>
</feature>
<dbReference type="GO" id="GO:0055085">
    <property type="term" value="P:transmembrane transport"/>
    <property type="evidence" value="ECO:0007669"/>
    <property type="project" value="InterPro"/>
</dbReference>
<feature type="transmembrane region" description="Helical" evidence="5">
    <location>
        <begin position="100"/>
        <end position="123"/>
    </location>
</feature>
<keyword evidence="2 5" id="KW-0812">Transmembrane</keyword>
<feature type="transmembrane region" description="Helical" evidence="5">
    <location>
        <begin position="129"/>
        <end position="149"/>
    </location>
</feature>
<keyword evidence="8" id="KW-1185">Reference proteome</keyword>
<dbReference type="OrthoDB" id="9769739at2"/>
<feature type="transmembrane region" description="Helical" evidence="5">
    <location>
        <begin position="351"/>
        <end position="371"/>
    </location>
</feature>
<dbReference type="InterPro" id="IPR036513">
    <property type="entry name" value="STAS_dom_sf"/>
</dbReference>
<dbReference type="PANTHER" id="PTHR11814">
    <property type="entry name" value="SULFATE TRANSPORTER"/>
    <property type="match status" value="1"/>
</dbReference>
<proteinExistence type="predicted"/>
<comment type="caution">
    <text evidence="7">The sequence shown here is derived from an EMBL/GenBank/DDBJ whole genome shotgun (WGS) entry which is preliminary data.</text>
</comment>
<organism evidence="7 8">
    <name type="scientific">Mesosutterella multiformis</name>
    <dbReference type="NCBI Taxonomy" id="2259133"/>
    <lineage>
        <taxon>Bacteria</taxon>
        <taxon>Pseudomonadati</taxon>
        <taxon>Pseudomonadota</taxon>
        <taxon>Betaproteobacteria</taxon>
        <taxon>Burkholderiales</taxon>
        <taxon>Sutterellaceae</taxon>
        <taxon>Mesosutterella</taxon>
    </lineage>
</organism>
<feature type="transmembrane region" description="Helical" evidence="5">
    <location>
        <begin position="314"/>
        <end position="339"/>
    </location>
</feature>
<dbReference type="GO" id="GO:0016020">
    <property type="term" value="C:membrane"/>
    <property type="evidence" value="ECO:0007669"/>
    <property type="project" value="UniProtKB-SubCell"/>
</dbReference>
<dbReference type="Proteomes" id="UP000266091">
    <property type="component" value="Unassembled WGS sequence"/>
</dbReference>
<feature type="transmembrane region" description="Helical" evidence="5">
    <location>
        <begin position="51"/>
        <end position="71"/>
    </location>
</feature>
<feature type="transmembrane region" description="Helical" evidence="5">
    <location>
        <begin position="275"/>
        <end position="293"/>
    </location>
</feature>
<feature type="transmembrane region" description="Helical" evidence="5">
    <location>
        <begin position="407"/>
        <end position="437"/>
    </location>
</feature>
<feature type="transmembrane region" description="Helical" evidence="5">
    <location>
        <begin position="161"/>
        <end position="182"/>
    </location>
</feature>
<protein>
    <submittedName>
        <fullName evidence="7">Membrane protein</fullName>
    </submittedName>
</protein>
<dbReference type="SUPFAM" id="SSF52091">
    <property type="entry name" value="SpoIIaa-like"/>
    <property type="match status" value="1"/>
</dbReference>
<evidence type="ECO:0000313" key="8">
    <source>
        <dbReference type="Proteomes" id="UP000266091"/>
    </source>
</evidence>
<comment type="subcellular location">
    <subcellularLocation>
        <location evidence="1">Membrane</location>
        <topology evidence="1">Multi-pass membrane protein</topology>
    </subcellularLocation>
</comment>
<dbReference type="Pfam" id="PF00916">
    <property type="entry name" value="Sulfate_transp"/>
    <property type="match status" value="1"/>
</dbReference>
<evidence type="ECO:0000256" key="2">
    <source>
        <dbReference type="ARBA" id="ARBA00022692"/>
    </source>
</evidence>
<dbReference type="InterPro" id="IPR002645">
    <property type="entry name" value="STAS_dom"/>
</dbReference>
<gene>
    <name evidence="7" type="ORF">MESMUL_15420</name>
</gene>
<dbReference type="EMBL" id="BGZJ01000001">
    <property type="protein sequence ID" value="GBO94188.1"/>
    <property type="molecule type" value="Genomic_DNA"/>
</dbReference>
<dbReference type="Gene3D" id="3.30.750.24">
    <property type="entry name" value="STAS domain"/>
    <property type="match status" value="1"/>
</dbReference>
<dbReference type="AlphaFoldDB" id="A0A388SD13"/>
<evidence type="ECO:0000256" key="5">
    <source>
        <dbReference type="SAM" id="Phobius"/>
    </source>
</evidence>
<keyword evidence="4 5" id="KW-0472">Membrane</keyword>
<dbReference type="PROSITE" id="PS50801">
    <property type="entry name" value="STAS"/>
    <property type="match status" value="1"/>
</dbReference>